<dbReference type="PANTHER" id="PTHR30273">
    <property type="entry name" value="PERIPLASMIC SIGNAL SENSOR AND SIGMA FACTOR ACTIVATOR FECR-RELATED"/>
    <property type="match status" value="1"/>
</dbReference>
<feature type="domain" description="Protein FecR C-terminal" evidence="3">
    <location>
        <begin position="294"/>
        <end position="363"/>
    </location>
</feature>
<evidence type="ECO:0000259" key="2">
    <source>
        <dbReference type="Pfam" id="PF04773"/>
    </source>
</evidence>
<keyword evidence="1" id="KW-1133">Transmembrane helix</keyword>
<gene>
    <name evidence="4" type="ORF">GM920_06140</name>
</gene>
<feature type="transmembrane region" description="Helical" evidence="1">
    <location>
        <begin position="66"/>
        <end position="86"/>
    </location>
</feature>
<keyword evidence="1" id="KW-0812">Transmembrane</keyword>
<keyword evidence="5" id="KW-1185">Reference proteome</keyword>
<proteinExistence type="predicted"/>
<keyword evidence="1" id="KW-0472">Membrane</keyword>
<organism evidence="4 5">
    <name type="scientific">Pedobacter gandavensis</name>
    <dbReference type="NCBI Taxonomy" id="2679963"/>
    <lineage>
        <taxon>Bacteria</taxon>
        <taxon>Pseudomonadati</taxon>
        <taxon>Bacteroidota</taxon>
        <taxon>Sphingobacteriia</taxon>
        <taxon>Sphingobacteriales</taxon>
        <taxon>Sphingobacteriaceae</taxon>
        <taxon>Pedobacter</taxon>
    </lineage>
</organism>
<dbReference type="Gene3D" id="3.55.50.30">
    <property type="match status" value="1"/>
</dbReference>
<dbReference type="RefSeq" id="WP_182954494.1">
    <property type="nucleotide sequence ID" value="NZ_WNXC01000001.1"/>
</dbReference>
<dbReference type="InterPro" id="IPR012373">
    <property type="entry name" value="Ferrdict_sens_TM"/>
</dbReference>
<sequence>MSNLNPEQLLNKYQAGECTPEELMLVEDYLINVEITPQEIEAHDALKYKEETAGLPWKSKSRKWPLYLLTIAATIIVVCGLFTILYTEDPNSINYAGDINPGGNKATLTLANGQKIQLSDAKSGIVVDESKLTYNDGTIINNEQAKSFTISTPRGGTYQVRLPDGSTAWLNSASSLTYSPPIKEEGGTRRVKLKGEAYFEVAKDKEHPFVVSTGSESVTVLGTHFNINSYTDEHLVKTTLLEGSVRVDLLSAAGIPIAGKNKILKPGMQAITSANRIETKEIDPSLAVAWKNGEFVFKNESLEDIMKNVSRWYDVEVVYEDPKAKEKLFGGSISKFEAISKVLSMLELTGDVKFKMADKKIIVKH</sequence>
<dbReference type="Gene3D" id="2.60.120.1440">
    <property type="match status" value="1"/>
</dbReference>
<name>A0ABR6ET93_9SPHI</name>
<reference evidence="4 5" key="1">
    <citation type="submission" date="2019-11" db="EMBL/GenBank/DDBJ databases">
        <title>Description of Pedobacter sp. LMG 31462T.</title>
        <authorList>
            <person name="Carlier A."/>
            <person name="Qi S."/>
            <person name="Vandamme P."/>
        </authorList>
    </citation>
    <scope>NUCLEOTIDE SEQUENCE [LARGE SCALE GENOMIC DNA]</scope>
    <source>
        <strain evidence="4 5">LMG 31462</strain>
    </source>
</reference>
<evidence type="ECO:0000259" key="3">
    <source>
        <dbReference type="Pfam" id="PF16344"/>
    </source>
</evidence>
<dbReference type="Pfam" id="PF16344">
    <property type="entry name" value="FecR_C"/>
    <property type="match status" value="1"/>
</dbReference>
<dbReference type="PIRSF" id="PIRSF018266">
    <property type="entry name" value="FecR"/>
    <property type="match status" value="1"/>
</dbReference>
<dbReference type="InterPro" id="IPR006860">
    <property type="entry name" value="FecR"/>
</dbReference>
<protein>
    <submittedName>
        <fullName evidence="4">DUF4974 domain-containing protein</fullName>
    </submittedName>
</protein>
<dbReference type="Pfam" id="PF04773">
    <property type="entry name" value="FecR"/>
    <property type="match status" value="1"/>
</dbReference>
<dbReference type="EMBL" id="WNXC01000001">
    <property type="protein sequence ID" value="MBB2148488.1"/>
    <property type="molecule type" value="Genomic_DNA"/>
</dbReference>
<evidence type="ECO:0000313" key="4">
    <source>
        <dbReference type="EMBL" id="MBB2148488.1"/>
    </source>
</evidence>
<evidence type="ECO:0000313" key="5">
    <source>
        <dbReference type="Proteomes" id="UP000636110"/>
    </source>
</evidence>
<comment type="caution">
    <text evidence="4">The sequence shown here is derived from an EMBL/GenBank/DDBJ whole genome shotgun (WGS) entry which is preliminary data.</text>
</comment>
<feature type="domain" description="FecR protein" evidence="2">
    <location>
        <begin position="149"/>
        <end position="246"/>
    </location>
</feature>
<dbReference type="InterPro" id="IPR032508">
    <property type="entry name" value="FecR_C"/>
</dbReference>
<accession>A0ABR6ET93</accession>
<dbReference type="Proteomes" id="UP000636110">
    <property type="component" value="Unassembled WGS sequence"/>
</dbReference>
<dbReference type="PANTHER" id="PTHR30273:SF2">
    <property type="entry name" value="PROTEIN FECR"/>
    <property type="match status" value="1"/>
</dbReference>
<evidence type="ECO:0000256" key="1">
    <source>
        <dbReference type="SAM" id="Phobius"/>
    </source>
</evidence>